<feature type="region of interest" description="Disordered" evidence="1">
    <location>
        <begin position="317"/>
        <end position="341"/>
    </location>
</feature>
<feature type="transmembrane region" description="Helical" evidence="2">
    <location>
        <begin position="51"/>
        <end position="70"/>
    </location>
</feature>
<gene>
    <name evidence="3" type="ORF">UTRI_03463</name>
</gene>
<accession>A0A5C3E1T1</accession>
<sequence>MADAAQDTGNLIHDLLSEIIPYPIFRILAGFSNLIYSLLGTANNPASWTSTLLPPLITFFLAYFALVTAYRTVRSMLSLAWFGIKWGAIIGGLIAIWAWWTDNTDAINSTGTVPSRGLFGQLNSLGPLMNTIYTQLPDISSPIDGSTSRSTRRNRRSSTSQTRRRTRGRQHSFSADPQSDEAYLPDDLGAGFSAFADMLGRSQSDEPSTGVDFPSLLRTLVTEGQRQGIDALSALRAAGRVQDELRRFQQDPSGWFEGVGERFRTPAPHVNPGGYNTRSRARQQHSANARGTTRGTHGYTADSWWSNVASGVNEFLKREPADEHSRNGNGRRRNSRQSYNV</sequence>
<keyword evidence="2" id="KW-0472">Membrane</keyword>
<dbReference type="AlphaFoldDB" id="A0A5C3E1T1"/>
<organism evidence="3 4">
    <name type="scientific">Ustilago trichophora</name>
    <dbReference type="NCBI Taxonomy" id="86804"/>
    <lineage>
        <taxon>Eukaryota</taxon>
        <taxon>Fungi</taxon>
        <taxon>Dikarya</taxon>
        <taxon>Basidiomycota</taxon>
        <taxon>Ustilaginomycotina</taxon>
        <taxon>Ustilaginomycetes</taxon>
        <taxon>Ustilaginales</taxon>
        <taxon>Ustilaginaceae</taxon>
        <taxon>Ustilago</taxon>
    </lineage>
</organism>
<reference evidence="3 4" key="1">
    <citation type="submission" date="2018-03" db="EMBL/GenBank/DDBJ databases">
        <authorList>
            <person name="Guldener U."/>
        </authorList>
    </citation>
    <scope>NUCLEOTIDE SEQUENCE [LARGE SCALE GENOMIC DNA]</scope>
    <source>
        <strain evidence="3 4">NBRC100155</strain>
    </source>
</reference>
<feature type="region of interest" description="Disordered" evidence="1">
    <location>
        <begin position="257"/>
        <end position="302"/>
    </location>
</feature>
<feature type="transmembrane region" description="Helical" evidence="2">
    <location>
        <begin position="77"/>
        <end position="100"/>
    </location>
</feature>
<keyword evidence="2" id="KW-1133">Transmembrane helix</keyword>
<proteinExistence type="predicted"/>
<keyword evidence="4" id="KW-1185">Reference proteome</keyword>
<protein>
    <submittedName>
        <fullName evidence="3">Uncharacterized protein</fullName>
    </submittedName>
</protein>
<evidence type="ECO:0000313" key="4">
    <source>
        <dbReference type="Proteomes" id="UP000324022"/>
    </source>
</evidence>
<feature type="region of interest" description="Disordered" evidence="1">
    <location>
        <begin position="139"/>
        <end position="181"/>
    </location>
</feature>
<feature type="compositionally biased region" description="Basic and acidic residues" evidence="1">
    <location>
        <begin position="317"/>
        <end position="326"/>
    </location>
</feature>
<evidence type="ECO:0000313" key="3">
    <source>
        <dbReference type="EMBL" id="SPO24195.1"/>
    </source>
</evidence>
<dbReference type="OrthoDB" id="2502792at2759"/>
<evidence type="ECO:0000256" key="1">
    <source>
        <dbReference type="SAM" id="MobiDB-lite"/>
    </source>
</evidence>
<dbReference type="EMBL" id="OOIN01000007">
    <property type="protein sequence ID" value="SPO24195.1"/>
    <property type="molecule type" value="Genomic_DNA"/>
</dbReference>
<dbReference type="Proteomes" id="UP000324022">
    <property type="component" value="Unassembled WGS sequence"/>
</dbReference>
<feature type="compositionally biased region" description="Polar residues" evidence="1">
    <location>
        <begin position="274"/>
        <end position="295"/>
    </location>
</feature>
<keyword evidence="2" id="KW-0812">Transmembrane</keyword>
<evidence type="ECO:0000256" key="2">
    <source>
        <dbReference type="SAM" id="Phobius"/>
    </source>
</evidence>
<feature type="compositionally biased region" description="Basic residues" evidence="1">
    <location>
        <begin position="150"/>
        <end position="170"/>
    </location>
</feature>
<name>A0A5C3E1T1_9BASI</name>